<organism evidence="3 4">
    <name type="scientific">Bosea lathyri</name>
    <dbReference type="NCBI Taxonomy" id="1036778"/>
    <lineage>
        <taxon>Bacteria</taxon>
        <taxon>Pseudomonadati</taxon>
        <taxon>Pseudomonadota</taxon>
        <taxon>Alphaproteobacteria</taxon>
        <taxon>Hyphomicrobiales</taxon>
        <taxon>Boseaceae</taxon>
        <taxon>Bosea</taxon>
    </lineage>
</organism>
<name>A0A1H6C139_9HYPH</name>
<dbReference type="InterPro" id="IPR025311">
    <property type="entry name" value="DUF4166"/>
</dbReference>
<protein>
    <recommendedName>
        <fullName evidence="2">DUF4166 domain-containing protein</fullName>
    </recommendedName>
</protein>
<reference evidence="3 4" key="1">
    <citation type="submission" date="2016-10" db="EMBL/GenBank/DDBJ databases">
        <authorList>
            <person name="de Groot N.N."/>
        </authorList>
    </citation>
    <scope>NUCLEOTIDE SEQUENCE [LARGE SCALE GENOMIC DNA]</scope>
    <source>
        <strain evidence="3 4">DSM 26656</strain>
    </source>
</reference>
<sequence>MPVTSARCFGLPLPRFLLPLSEAREYADEEGRFRFDVKLTLPFFGLLTHYRGWLVPAGSTCSTSGLTAAVPNEPASDDNAFDSLSI</sequence>
<proteinExistence type="predicted"/>
<dbReference type="AlphaFoldDB" id="A0A1H6C139"/>
<feature type="region of interest" description="Disordered" evidence="1">
    <location>
        <begin position="67"/>
        <end position="86"/>
    </location>
</feature>
<keyword evidence="4" id="KW-1185">Reference proteome</keyword>
<dbReference type="Proteomes" id="UP000236743">
    <property type="component" value="Unassembled WGS sequence"/>
</dbReference>
<gene>
    <name evidence="3" type="ORF">SAMN04488115_108288</name>
</gene>
<accession>A0A1H6C139</accession>
<dbReference type="EMBL" id="FNUY01000008">
    <property type="protein sequence ID" value="SEG66671.1"/>
    <property type="molecule type" value="Genomic_DNA"/>
</dbReference>
<evidence type="ECO:0000313" key="3">
    <source>
        <dbReference type="EMBL" id="SEG66671.1"/>
    </source>
</evidence>
<evidence type="ECO:0000256" key="1">
    <source>
        <dbReference type="SAM" id="MobiDB-lite"/>
    </source>
</evidence>
<feature type="domain" description="DUF4166" evidence="2">
    <location>
        <begin position="6"/>
        <end position="54"/>
    </location>
</feature>
<evidence type="ECO:0000313" key="4">
    <source>
        <dbReference type="Proteomes" id="UP000236743"/>
    </source>
</evidence>
<dbReference type="Pfam" id="PF13761">
    <property type="entry name" value="DUF4166"/>
    <property type="match status" value="1"/>
</dbReference>
<evidence type="ECO:0000259" key="2">
    <source>
        <dbReference type="Pfam" id="PF13761"/>
    </source>
</evidence>